<dbReference type="InterPro" id="IPR051329">
    <property type="entry name" value="NIR_SIR_4Fe-4S"/>
</dbReference>
<dbReference type="GO" id="GO:0046872">
    <property type="term" value="F:metal ion binding"/>
    <property type="evidence" value="ECO:0007669"/>
    <property type="project" value="UniProtKB-KW"/>
</dbReference>
<dbReference type="HOGENOM" id="CLU_072599_0_1_9"/>
<dbReference type="SUPFAM" id="SSF56014">
    <property type="entry name" value="Nitrite and sulphite reductase 4Fe-4S domain-like"/>
    <property type="match status" value="1"/>
</dbReference>
<dbReference type="EMBL" id="CM001487">
    <property type="protein sequence ID" value="EIM58236.1"/>
    <property type="molecule type" value="Genomic_DNA"/>
</dbReference>
<proteinExistence type="predicted"/>
<keyword evidence="6" id="KW-0411">Iron-sulfur</keyword>
<dbReference type="AlphaFoldDB" id="I5AWR3"/>
<evidence type="ECO:0000256" key="2">
    <source>
        <dbReference type="ARBA" id="ARBA00022617"/>
    </source>
</evidence>
<dbReference type="Gene3D" id="3.30.70.3340">
    <property type="match status" value="1"/>
</dbReference>
<dbReference type="Gene3D" id="3.30.70.20">
    <property type="match status" value="1"/>
</dbReference>
<keyword evidence="2" id="KW-0349">Heme</keyword>
<evidence type="ECO:0000256" key="6">
    <source>
        <dbReference type="ARBA" id="ARBA00023014"/>
    </source>
</evidence>
<dbReference type="InterPro" id="IPR036136">
    <property type="entry name" value="Nit/Sulf_reduc_fer-like_dom_sf"/>
</dbReference>
<dbReference type="SUPFAM" id="SSF55124">
    <property type="entry name" value="Nitrite/Sulfite reductase N-terminal domain-like"/>
    <property type="match status" value="1"/>
</dbReference>
<dbReference type="PROSITE" id="PS00198">
    <property type="entry name" value="4FE4S_FER_1"/>
    <property type="match status" value="1"/>
</dbReference>
<accession>I5AWR3</accession>
<evidence type="ECO:0000256" key="3">
    <source>
        <dbReference type="ARBA" id="ARBA00022723"/>
    </source>
</evidence>
<name>I5AWR3_EUBC6</name>
<sequence>MATDYATLKKGGFMRQRQKDNFSLRLSVVGGQVTADQLVVITEVANKYGHGYVHLTSRQSIEIPFIQLKDVDAVKEALAKGGVKPGVCGPRVRTITACQGANICSNGCIETDDLAKELNDRYFGQELPHKFKFGITGCQNNCLKAEENDIGIKGGVRVNWLEDKCINCGLCAKVCRENAVSITDGKVTVDQDKCNNCGRCVFSCPTDAYDAKSGYLISFGGLFGNHINKGSEIVPFVDDKETLFRICDAALNFFKENAKPSERFKFTIDRVGKDKLDEVVWKAYRNED</sequence>
<gene>
    <name evidence="8" type="ORF">EubceDRAFT1_2514</name>
</gene>
<dbReference type="PROSITE" id="PS00365">
    <property type="entry name" value="NIR_SIR"/>
    <property type="match status" value="1"/>
</dbReference>
<evidence type="ECO:0000256" key="4">
    <source>
        <dbReference type="ARBA" id="ARBA00023002"/>
    </source>
</evidence>
<dbReference type="OrthoDB" id="9800558at2"/>
<dbReference type="InterPro" id="IPR006067">
    <property type="entry name" value="NO2/SO3_Rdtase_4Fe4S_dom"/>
</dbReference>
<dbReference type="InterPro" id="IPR006066">
    <property type="entry name" value="NO2/SO3_Rdtase_FeS/sirohaem_BS"/>
</dbReference>
<keyword evidence="1" id="KW-0004">4Fe-4S</keyword>
<dbReference type="InterPro" id="IPR005117">
    <property type="entry name" value="NiRdtase/SiRdtase_haem-b_fer"/>
</dbReference>
<protein>
    <submittedName>
        <fullName evidence="8">Dissimilatory sulfite reductase (Desulfoviridin), alpha/beta subunit</fullName>
    </submittedName>
</protein>
<feature type="domain" description="4Fe-4S ferredoxin-type" evidence="7">
    <location>
        <begin position="185"/>
        <end position="214"/>
    </location>
</feature>
<evidence type="ECO:0000256" key="1">
    <source>
        <dbReference type="ARBA" id="ARBA00022485"/>
    </source>
</evidence>
<dbReference type="PRINTS" id="PR00397">
    <property type="entry name" value="SIROHAEM"/>
</dbReference>
<dbReference type="InterPro" id="IPR017896">
    <property type="entry name" value="4Fe4S_Fe-S-bd"/>
</dbReference>
<dbReference type="InterPro" id="IPR045854">
    <property type="entry name" value="NO2/SO3_Rdtase_4Fe4S_sf"/>
</dbReference>
<dbReference type="Pfam" id="PF00037">
    <property type="entry name" value="Fer4"/>
    <property type="match status" value="2"/>
</dbReference>
<dbReference type="PANTHER" id="PTHR32439">
    <property type="entry name" value="FERREDOXIN--NITRITE REDUCTASE, CHLOROPLASTIC"/>
    <property type="match status" value="1"/>
</dbReference>
<dbReference type="eggNOG" id="COG2221">
    <property type="taxonomic scope" value="Bacteria"/>
</dbReference>
<reference evidence="8 9" key="2">
    <citation type="submission" date="2012-02" db="EMBL/GenBank/DDBJ databases">
        <title>Improved High-Quality Draft sequence of Eubacterium cellulosolvens 6.</title>
        <authorList>
            <consortium name="US DOE Joint Genome Institute"/>
            <person name="Lucas S."/>
            <person name="Han J."/>
            <person name="Lapidus A."/>
            <person name="Cheng J.-F."/>
            <person name="Goodwin L."/>
            <person name="Pitluck S."/>
            <person name="Peters L."/>
            <person name="Mikhailova N."/>
            <person name="Gu W."/>
            <person name="Detter J.C."/>
            <person name="Han C."/>
            <person name="Tapia R."/>
            <person name="Land M."/>
            <person name="Hauser L."/>
            <person name="Kyrpides N."/>
            <person name="Ivanova N."/>
            <person name="Pagani I."/>
            <person name="Johnson E."/>
            <person name="Mukhopadhyay B."/>
            <person name="Anderson I."/>
            <person name="Woyke T."/>
        </authorList>
    </citation>
    <scope>NUCLEOTIDE SEQUENCE [LARGE SCALE GENOMIC DNA]</scope>
    <source>
        <strain evidence="8 9">6</strain>
    </source>
</reference>
<dbReference type="SUPFAM" id="SSF54862">
    <property type="entry name" value="4Fe-4S ferredoxins"/>
    <property type="match status" value="1"/>
</dbReference>
<evidence type="ECO:0000313" key="9">
    <source>
        <dbReference type="Proteomes" id="UP000005753"/>
    </source>
</evidence>
<evidence type="ECO:0000256" key="5">
    <source>
        <dbReference type="ARBA" id="ARBA00023004"/>
    </source>
</evidence>
<dbReference type="GO" id="GO:0051539">
    <property type="term" value="F:4 iron, 4 sulfur cluster binding"/>
    <property type="evidence" value="ECO:0007669"/>
    <property type="project" value="UniProtKB-KW"/>
</dbReference>
<dbReference type="Pfam" id="PF01077">
    <property type="entry name" value="NIR_SIR"/>
    <property type="match status" value="1"/>
</dbReference>
<dbReference type="Pfam" id="PF03460">
    <property type="entry name" value="NIR_SIR_ferr"/>
    <property type="match status" value="1"/>
</dbReference>
<dbReference type="InterPro" id="IPR017900">
    <property type="entry name" value="4Fe4S_Fe_S_CS"/>
</dbReference>
<dbReference type="GO" id="GO:0016491">
    <property type="term" value="F:oxidoreductase activity"/>
    <property type="evidence" value="ECO:0007669"/>
    <property type="project" value="UniProtKB-KW"/>
</dbReference>
<dbReference type="STRING" id="633697.EubceDRAFT1_2514"/>
<organism evidence="8 9">
    <name type="scientific">Eubacterium cellulosolvens (strain ATCC 43171 / JCM 9499 / 6)</name>
    <name type="common">Cillobacterium cellulosolvens</name>
    <dbReference type="NCBI Taxonomy" id="633697"/>
    <lineage>
        <taxon>Bacteria</taxon>
        <taxon>Bacillati</taxon>
        <taxon>Bacillota</taxon>
        <taxon>Clostridia</taxon>
        <taxon>Eubacteriales</taxon>
        <taxon>Eubacteriaceae</taxon>
        <taxon>Eubacterium</taxon>
    </lineage>
</organism>
<evidence type="ECO:0000313" key="8">
    <source>
        <dbReference type="EMBL" id="EIM58236.1"/>
    </source>
</evidence>
<dbReference type="Proteomes" id="UP000005753">
    <property type="component" value="Chromosome"/>
</dbReference>
<keyword evidence="5" id="KW-0408">Iron</keyword>
<dbReference type="PROSITE" id="PS51379">
    <property type="entry name" value="4FE4S_FER_2"/>
    <property type="match status" value="2"/>
</dbReference>
<dbReference type="PANTHER" id="PTHR32439:SF9">
    <property type="entry name" value="BLR3264 PROTEIN"/>
    <property type="match status" value="1"/>
</dbReference>
<keyword evidence="9" id="KW-1185">Reference proteome</keyword>
<keyword evidence="3" id="KW-0479">Metal-binding</keyword>
<evidence type="ECO:0000259" key="7">
    <source>
        <dbReference type="PROSITE" id="PS51379"/>
    </source>
</evidence>
<dbReference type="Gene3D" id="3.30.413.10">
    <property type="entry name" value="Sulfite Reductase Hemoprotein, domain 1"/>
    <property type="match status" value="1"/>
</dbReference>
<feature type="domain" description="4Fe-4S ferredoxin-type" evidence="7">
    <location>
        <begin position="154"/>
        <end position="184"/>
    </location>
</feature>
<reference evidence="8 9" key="1">
    <citation type="submission" date="2010-08" db="EMBL/GenBank/DDBJ databases">
        <authorList>
            <consortium name="US DOE Joint Genome Institute (JGI-PGF)"/>
            <person name="Lucas S."/>
            <person name="Copeland A."/>
            <person name="Lapidus A."/>
            <person name="Cheng J.-F."/>
            <person name="Bruce D."/>
            <person name="Goodwin L."/>
            <person name="Pitluck S."/>
            <person name="Land M.L."/>
            <person name="Hauser L."/>
            <person name="Chang Y.-J."/>
            <person name="Anderson I.J."/>
            <person name="Johnson E."/>
            <person name="Mulhopadhyay B."/>
            <person name="Kyrpides N."/>
            <person name="Woyke T.J."/>
        </authorList>
    </citation>
    <scope>NUCLEOTIDE SEQUENCE [LARGE SCALE GENOMIC DNA]</scope>
    <source>
        <strain evidence="8 9">6</strain>
    </source>
</reference>
<dbReference type="GO" id="GO:0020037">
    <property type="term" value="F:heme binding"/>
    <property type="evidence" value="ECO:0007669"/>
    <property type="project" value="InterPro"/>
</dbReference>
<keyword evidence="4" id="KW-0560">Oxidoreductase</keyword>